<dbReference type="Gene3D" id="1.10.287.2900">
    <property type="match status" value="1"/>
</dbReference>
<evidence type="ECO:0000256" key="8">
    <source>
        <dbReference type="ARBA" id="ARBA00022927"/>
    </source>
</evidence>
<dbReference type="STRING" id="28573.A0A0U1M0K2"/>
<keyword evidence="5" id="KW-0813">Transport</keyword>
<dbReference type="PROSITE" id="PS51808">
    <property type="entry name" value="CHCH"/>
    <property type="match status" value="1"/>
</dbReference>
<evidence type="ECO:0000256" key="12">
    <source>
        <dbReference type="ARBA" id="ARBA00023002"/>
    </source>
</evidence>
<evidence type="ECO:0000256" key="16">
    <source>
        <dbReference type="ARBA" id="ARBA00023157"/>
    </source>
</evidence>
<comment type="cofactor">
    <cofactor evidence="1">
        <name>Zn(2+)</name>
        <dbReference type="ChEBI" id="CHEBI:29105"/>
    </cofactor>
</comment>
<keyword evidence="6" id="KW-0812">Transmembrane</keyword>
<evidence type="ECO:0000256" key="1">
    <source>
        <dbReference type="ARBA" id="ARBA00001947"/>
    </source>
</evidence>
<evidence type="ECO:0000256" key="4">
    <source>
        <dbReference type="ARBA" id="ARBA00013714"/>
    </source>
</evidence>
<keyword evidence="12" id="KW-0560">Oxidoreductase</keyword>
<evidence type="ECO:0000256" key="17">
    <source>
        <dbReference type="ARBA" id="ARBA00023284"/>
    </source>
</evidence>
<feature type="domain" description="CHCH" evidence="21">
    <location>
        <begin position="183"/>
        <end position="218"/>
    </location>
</feature>
<evidence type="ECO:0000256" key="14">
    <source>
        <dbReference type="ARBA" id="ARBA00023128"/>
    </source>
</evidence>
<keyword evidence="14" id="KW-0496">Mitochondrion</keyword>
<evidence type="ECO:0000256" key="11">
    <source>
        <dbReference type="ARBA" id="ARBA00022989"/>
    </source>
</evidence>
<dbReference type="InterPro" id="IPR039289">
    <property type="entry name" value="CHCHD4"/>
</dbReference>
<comment type="cofactor">
    <cofactor evidence="2">
        <name>Cu(2+)</name>
        <dbReference type="ChEBI" id="CHEBI:29036"/>
    </cofactor>
</comment>
<evidence type="ECO:0000256" key="18">
    <source>
        <dbReference type="ARBA" id="ARBA00024980"/>
    </source>
</evidence>
<keyword evidence="9" id="KW-0809">Transit peptide</keyword>
<evidence type="ECO:0000313" key="22">
    <source>
        <dbReference type="EMBL" id="CRG89057.1"/>
    </source>
</evidence>
<keyword evidence="8" id="KW-0653">Protein transport</keyword>
<keyword evidence="16" id="KW-1015">Disulfide bond</keyword>
<feature type="compositionally biased region" description="Basic and acidic residues" evidence="20">
    <location>
        <begin position="276"/>
        <end position="318"/>
    </location>
</feature>
<dbReference type="GO" id="GO:0015035">
    <property type="term" value="F:protein-disulfide reductase activity"/>
    <property type="evidence" value="ECO:0007669"/>
    <property type="project" value="InterPro"/>
</dbReference>
<evidence type="ECO:0000256" key="19">
    <source>
        <dbReference type="ARBA" id="ARBA00033150"/>
    </source>
</evidence>
<dbReference type="AlphaFoldDB" id="A0A0U1M0K2"/>
<keyword evidence="11" id="KW-1133">Transmembrane helix</keyword>
<reference evidence="22 23" key="1">
    <citation type="submission" date="2015-04" db="EMBL/GenBank/DDBJ databases">
        <authorList>
            <person name="Syromyatnikov M.Y."/>
            <person name="Popov V.N."/>
        </authorList>
    </citation>
    <scope>NUCLEOTIDE SEQUENCE [LARGE SCALE GENOMIC DNA]</scope>
    <source>
        <strain evidence="22">WF-38-12</strain>
    </source>
</reference>
<evidence type="ECO:0000256" key="2">
    <source>
        <dbReference type="ARBA" id="ARBA00001973"/>
    </source>
</evidence>
<evidence type="ECO:0000256" key="20">
    <source>
        <dbReference type="SAM" id="MobiDB-lite"/>
    </source>
</evidence>
<keyword evidence="23" id="KW-1185">Reference proteome</keyword>
<evidence type="ECO:0000256" key="3">
    <source>
        <dbReference type="ARBA" id="ARBA00004164"/>
    </source>
</evidence>
<dbReference type="FunFam" id="1.10.287.2900:FF:000002">
    <property type="entry name" value="Mitochondrial intermembrane space import and assembly protein"/>
    <property type="match status" value="1"/>
</dbReference>
<keyword evidence="15" id="KW-0472">Membrane</keyword>
<evidence type="ECO:0000256" key="15">
    <source>
        <dbReference type="ARBA" id="ARBA00023136"/>
    </source>
</evidence>
<dbReference type="GO" id="GO:0045041">
    <property type="term" value="P:protein import into mitochondrial intermembrane space"/>
    <property type="evidence" value="ECO:0007669"/>
    <property type="project" value="InterPro"/>
</dbReference>
<dbReference type="PANTHER" id="PTHR21622:SF0">
    <property type="entry name" value="COILED-COIL-HELIX-COILED-COIL-HELIX DOMAIN CONTAINING 4"/>
    <property type="match status" value="1"/>
</dbReference>
<dbReference type="OMA" id="PRSWKNT"/>
<name>A0A0U1M0K2_TALIS</name>
<dbReference type="EMBL" id="CVMT01000005">
    <property type="protein sequence ID" value="CRG89057.1"/>
    <property type="molecule type" value="Genomic_DNA"/>
</dbReference>
<feature type="compositionally biased region" description="Low complexity" evidence="20">
    <location>
        <begin position="113"/>
        <end position="142"/>
    </location>
</feature>
<evidence type="ECO:0000256" key="13">
    <source>
        <dbReference type="ARBA" id="ARBA00023010"/>
    </source>
</evidence>
<comment type="subcellular location">
    <subcellularLocation>
        <location evidence="3">Mitochondrion inner membrane</location>
        <topology evidence="3">Single-pass type II membrane protein</topology>
        <orientation evidence="3">Intermembrane side</orientation>
    </subcellularLocation>
</comment>
<sequence>MLRQSTARRTASLLRSANTTYTASSSSSSSRVALQRRFASSGGDPVVPPPPSQKQRSWRNRLVRLGLAGGAIYFYNTSSVFADEPTFSLRSQLEESKETLAVNVRNDKKPAATQQETQQETQQQQQQDSVDVQPEQPQQPGNGESGGLDELESQAGTEGAFNPETGEINWDCPCLGGMAYGPCGEDFKAAFSCFVYSTEEPKGMDCIEKFKAMQDCFRLHPEIYGSELDEEEVDEQLTEQIAQRDKQDQAAQQSELQQQPQQVYTNDPASASLNQAEKRAEVEEIHKANEHSQQAAREEENLVPRAWHASEEGKTTEK</sequence>
<evidence type="ECO:0000256" key="10">
    <source>
        <dbReference type="ARBA" id="ARBA00022968"/>
    </source>
</evidence>
<accession>A0A0U1M0K2</accession>
<gene>
    <name evidence="22" type="ORF">PISL3812_06092</name>
</gene>
<dbReference type="GO" id="GO:0005743">
    <property type="term" value="C:mitochondrial inner membrane"/>
    <property type="evidence" value="ECO:0007669"/>
    <property type="project" value="UniProtKB-SubCell"/>
</dbReference>
<organism evidence="22 23">
    <name type="scientific">Talaromyces islandicus</name>
    <name type="common">Penicillium islandicum</name>
    <dbReference type="NCBI Taxonomy" id="28573"/>
    <lineage>
        <taxon>Eukaryota</taxon>
        <taxon>Fungi</taxon>
        <taxon>Dikarya</taxon>
        <taxon>Ascomycota</taxon>
        <taxon>Pezizomycotina</taxon>
        <taxon>Eurotiomycetes</taxon>
        <taxon>Eurotiomycetidae</taxon>
        <taxon>Eurotiales</taxon>
        <taxon>Trichocomaceae</taxon>
        <taxon>Talaromyces</taxon>
        <taxon>Talaromyces sect. Islandici</taxon>
    </lineage>
</organism>
<keyword evidence="10" id="KW-0735">Signal-anchor</keyword>
<dbReference type="PANTHER" id="PTHR21622">
    <property type="entry name" value="COILED-COIL-HELIX-COILED-COIL-HELIX DOMAIN CONTAINING 4"/>
    <property type="match status" value="1"/>
</dbReference>
<keyword evidence="13" id="KW-0811">Translocation</keyword>
<evidence type="ECO:0000256" key="6">
    <source>
        <dbReference type="ARBA" id="ARBA00022692"/>
    </source>
</evidence>
<comment type="function">
    <text evidence="18">Required for the import and folding of small cysteine-containing proteins (small Tim) in the mitochondrial intermembrane space (IMS). Forms a redox cycle with ERV1 that involves a disulfide relay system. Precursor proteins to be imported into the IMS are translocated in their reduced form into the mitochondria. The oxidized form of MIA40 forms a transient intermolecular disulfide bridge with the reduced precursor protein, resulting in oxidation of the precursor protein that now contains an intramolecular disulfide bond and is able to undergo folding in the IMS.</text>
</comment>
<dbReference type="OrthoDB" id="7481291at2759"/>
<dbReference type="Pfam" id="PF06747">
    <property type="entry name" value="CHCH"/>
    <property type="match status" value="1"/>
</dbReference>
<evidence type="ECO:0000256" key="9">
    <source>
        <dbReference type="ARBA" id="ARBA00022946"/>
    </source>
</evidence>
<evidence type="ECO:0000259" key="21">
    <source>
        <dbReference type="Pfam" id="PF06747"/>
    </source>
</evidence>
<proteinExistence type="predicted"/>
<dbReference type="GO" id="GO:0005758">
    <property type="term" value="C:mitochondrial intermembrane space"/>
    <property type="evidence" value="ECO:0007669"/>
    <property type="project" value="TreeGrafter"/>
</dbReference>
<dbReference type="Proteomes" id="UP000054383">
    <property type="component" value="Unassembled WGS sequence"/>
</dbReference>
<feature type="region of interest" description="Disordered" evidence="20">
    <location>
        <begin position="19"/>
        <end position="58"/>
    </location>
</feature>
<feature type="region of interest" description="Disordered" evidence="20">
    <location>
        <begin position="240"/>
        <end position="318"/>
    </location>
</feature>
<keyword evidence="17" id="KW-0676">Redox-active center</keyword>
<evidence type="ECO:0000256" key="7">
    <source>
        <dbReference type="ARBA" id="ARBA00022792"/>
    </source>
</evidence>
<feature type="region of interest" description="Disordered" evidence="20">
    <location>
        <begin position="109"/>
        <end position="167"/>
    </location>
</feature>
<dbReference type="InterPro" id="IPR010625">
    <property type="entry name" value="CHCH"/>
</dbReference>
<keyword evidence="7" id="KW-0999">Mitochondrion inner membrane</keyword>
<evidence type="ECO:0000256" key="5">
    <source>
        <dbReference type="ARBA" id="ARBA00022448"/>
    </source>
</evidence>
<feature type="compositionally biased region" description="Low complexity" evidence="20">
    <location>
        <begin position="249"/>
        <end position="262"/>
    </location>
</feature>
<feature type="compositionally biased region" description="Polar residues" evidence="20">
    <location>
        <begin position="263"/>
        <end position="275"/>
    </location>
</feature>
<evidence type="ECO:0000313" key="23">
    <source>
        <dbReference type="Proteomes" id="UP000054383"/>
    </source>
</evidence>
<protein>
    <recommendedName>
        <fullName evidence="4">Mitochondrial intermembrane space import and assembly protein 40</fullName>
    </recommendedName>
    <alternativeName>
        <fullName evidence="19">Mitochondrial import inner membrane translocase TIM40</fullName>
    </alternativeName>
</protein>